<dbReference type="InterPro" id="IPR029787">
    <property type="entry name" value="Nucleotide_cyclase"/>
</dbReference>
<dbReference type="PANTHER" id="PTHR33121">
    <property type="entry name" value="CYCLIC DI-GMP PHOSPHODIESTERASE PDEF"/>
    <property type="match status" value="1"/>
</dbReference>
<dbReference type="SMART" id="SM00052">
    <property type="entry name" value="EAL"/>
    <property type="match status" value="1"/>
</dbReference>
<dbReference type="NCBIfam" id="TIGR00254">
    <property type="entry name" value="GGDEF"/>
    <property type="match status" value="1"/>
</dbReference>
<organism evidence="4 5">
    <name type="scientific">Leeia speluncae</name>
    <dbReference type="NCBI Taxonomy" id="2884804"/>
    <lineage>
        <taxon>Bacteria</taxon>
        <taxon>Pseudomonadati</taxon>
        <taxon>Pseudomonadota</taxon>
        <taxon>Betaproteobacteria</taxon>
        <taxon>Neisseriales</taxon>
        <taxon>Leeiaceae</taxon>
        <taxon>Leeia</taxon>
    </lineage>
</organism>
<dbReference type="Pfam" id="PF00990">
    <property type="entry name" value="GGDEF"/>
    <property type="match status" value="1"/>
</dbReference>
<dbReference type="Gene3D" id="3.20.20.450">
    <property type="entry name" value="EAL domain"/>
    <property type="match status" value="1"/>
</dbReference>
<keyword evidence="5" id="KW-1185">Reference proteome</keyword>
<reference evidence="4" key="1">
    <citation type="submission" date="2021-10" db="EMBL/GenBank/DDBJ databases">
        <title>The complete genome sequence of Leeia sp. TBRC 13508.</title>
        <authorList>
            <person name="Charoenyingcharoen P."/>
            <person name="Yukphan P."/>
        </authorList>
    </citation>
    <scope>NUCLEOTIDE SEQUENCE</scope>
    <source>
        <strain evidence="4">TBRC 13508</strain>
    </source>
</reference>
<dbReference type="SUPFAM" id="SSF55073">
    <property type="entry name" value="Nucleotide cyclase"/>
    <property type="match status" value="1"/>
</dbReference>
<dbReference type="InterPro" id="IPR007892">
    <property type="entry name" value="CHASE4"/>
</dbReference>
<sequence length="785" mass="88623">MALFRKIKSHLSLQVLLWISLVLFLIISIDTYLSWKALDVRFQSLERAQVSSKLKIANSLVEDRIKGLARAAGDYSNWDETWNFMLTPNTEFERTNVSKEVLRNLDIDGFWLVHMDRSVRVAAFGSRLSGDADGAFSISYKRFPQIDQVLRSIDWPRVQAQITSGQKAGQFILAGEQALMVGIAPILHNDESGPQRGYALMIRVLDKERYSSLFELSNFSFNVMPEQNVKNAITFEGDHILSAFTNTTPTRYGFTVAINEERASTSQRIEILWLLILNLFVIWLVATFALVKGVSKIIVSRILAYVATLKGYTESSSGIRLKHKNIDELDTLAEHMNVLMGRAESHRDRLVHEATHDPLTQLANRALLAVKIEEAKISARASGKCFALILIDLDHFKNINDIHGHSVGDDILQVLGQRLRGITHESACIARLGGDEFAILLPEISRVEEAQLLANNILLNLQSGLMSDRLCFNMTASIGVVFVENRQIDNTYNSILMKKADIAMYRAKQYGRNRVTIFADWMLEFLEENSRLEAELATALTNDEIDFVIQPIVNANDLSLKEFEILARWNHPRLGLVMPGTFIPVAENAHMMRQLTLELLNKACQRCRSYILAHPGSRMSVNVSIQELLEDGFVEELELVLRQNDFSGGWLNLEITESLLESNENSLLGPMNYCAGLGINFHLDDFGTGYSSLARLHTLPFTSIKVDRSFINRLGFEGDAIVEAIVRMAHALSLKVICEGVETRAQLDMIRQLNADSVQGYWVAKPMKFSDFESWTAVDREFMVR</sequence>
<dbReference type="InterPro" id="IPR000160">
    <property type="entry name" value="GGDEF_dom"/>
</dbReference>
<dbReference type="CDD" id="cd01949">
    <property type="entry name" value="GGDEF"/>
    <property type="match status" value="1"/>
</dbReference>
<keyword evidence="1" id="KW-1133">Transmembrane helix</keyword>
<keyword evidence="1" id="KW-0812">Transmembrane</keyword>
<feature type="transmembrane region" description="Helical" evidence="1">
    <location>
        <begin position="15"/>
        <end position="35"/>
    </location>
</feature>
<accession>A0ABS8D7J6</accession>
<dbReference type="CDD" id="cd01948">
    <property type="entry name" value="EAL"/>
    <property type="match status" value="1"/>
</dbReference>
<proteinExistence type="predicted"/>
<dbReference type="InterPro" id="IPR050706">
    <property type="entry name" value="Cyclic-di-GMP_PDE-like"/>
</dbReference>
<dbReference type="PROSITE" id="PS50887">
    <property type="entry name" value="GGDEF"/>
    <property type="match status" value="1"/>
</dbReference>
<dbReference type="RefSeq" id="WP_227180975.1">
    <property type="nucleotide sequence ID" value="NZ_JAJBZT010000006.1"/>
</dbReference>
<dbReference type="InterPro" id="IPR035919">
    <property type="entry name" value="EAL_sf"/>
</dbReference>
<dbReference type="Pfam" id="PF05228">
    <property type="entry name" value="CHASE4"/>
    <property type="match status" value="1"/>
</dbReference>
<dbReference type="InterPro" id="IPR001633">
    <property type="entry name" value="EAL_dom"/>
</dbReference>
<feature type="domain" description="EAL" evidence="2">
    <location>
        <begin position="529"/>
        <end position="780"/>
    </location>
</feature>
<evidence type="ECO:0000313" key="4">
    <source>
        <dbReference type="EMBL" id="MCB6184162.1"/>
    </source>
</evidence>
<gene>
    <name evidence="4" type="ORF">LIN78_11450</name>
</gene>
<dbReference type="EMBL" id="JAJBZT010000006">
    <property type="protein sequence ID" value="MCB6184162.1"/>
    <property type="molecule type" value="Genomic_DNA"/>
</dbReference>
<dbReference type="SUPFAM" id="SSF141868">
    <property type="entry name" value="EAL domain-like"/>
    <property type="match status" value="1"/>
</dbReference>
<feature type="transmembrane region" description="Helical" evidence="1">
    <location>
        <begin position="271"/>
        <end position="291"/>
    </location>
</feature>
<evidence type="ECO:0000259" key="2">
    <source>
        <dbReference type="PROSITE" id="PS50883"/>
    </source>
</evidence>
<dbReference type="SMART" id="SM00267">
    <property type="entry name" value="GGDEF"/>
    <property type="match status" value="1"/>
</dbReference>
<comment type="caution">
    <text evidence="4">The sequence shown here is derived from an EMBL/GenBank/DDBJ whole genome shotgun (WGS) entry which is preliminary data.</text>
</comment>
<feature type="domain" description="GGDEF" evidence="3">
    <location>
        <begin position="384"/>
        <end position="520"/>
    </location>
</feature>
<dbReference type="PROSITE" id="PS50883">
    <property type="entry name" value="EAL"/>
    <property type="match status" value="1"/>
</dbReference>
<dbReference type="PANTHER" id="PTHR33121:SF70">
    <property type="entry name" value="SIGNALING PROTEIN YKOW"/>
    <property type="match status" value="1"/>
</dbReference>
<keyword evidence="1" id="KW-0472">Membrane</keyword>
<evidence type="ECO:0000256" key="1">
    <source>
        <dbReference type="SAM" id="Phobius"/>
    </source>
</evidence>
<dbReference type="Pfam" id="PF00563">
    <property type="entry name" value="EAL"/>
    <property type="match status" value="1"/>
</dbReference>
<dbReference type="Proteomes" id="UP001165395">
    <property type="component" value="Unassembled WGS sequence"/>
</dbReference>
<evidence type="ECO:0000313" key="5">
    <source>
        <dbReference type="Proteomes" id="UP001165395"/>
    </source>
</evidence>
<name>A0ABS8D7J6_9NEIS</name>
<dbReference type="InterPro" id="IPR043128">
    <property type="entry name" value="Rev_trsase/Diguanyl_cyclase"/>
</dbReference>
<evidence type="ECO:0000259" key="3">
    <source>
        <dbReference type="PROSITE" id="PS50887"/>
    </source>
</evidence>
<dbReference type="Gene3D" id="3.30.70.270">
    <property type="match status" value="1"/>
</dbReference>
<protein>
    <submittedName>
        <fullName evidence="4">EAL domain-containing protein</fullName>
    </submittedName>
</protein>